<proteinExistence type="predicted"/>
<dbReference type="EMBL" id="UYWW01003773">
    <property type="protein sequence ID" value="VDM13013.1"/>
    <property type="molecule type" value="Genomic_DNA"/>
</dbReference>
<dbReference type="GO" id="GO:0035861">
    <property type="term" value="C:site of double-strand break"/>
    <property type="evidence" value="ECO:0007669"/>
    <property type="project" value="TreeGrafter"/>
</dbReference>
<name>A0A3P7DU21_WUCBA</name>
<keyword evidence="2" id="KW-1185">Reference proteome</keyword>
<dbReference type="InParanoid" id="A0A3P7DU21"/>
<dbReference type="OrthoDB" id="9983043at2759"/>
<reference evidence="1 2" key="1">
    <citation type="submission" date="2018-11" db="EMBL/GenBank/DDBJ databases">
        <authorList>
            <consortium name="Pathogen Informatics"/>
        </authorList>
    </citation>
    <scope>NUCLEOTIDE SEQUENCE [LARGE SCALE GENOMIC DNA]</scope>
</reference>
<evidence type="ECO:0008006" key="3">
    <source>
        <dbReference type="Google" id="ProtNLM"/>
    </source>
</evidence>
<evidence type="ECO:0000313" key="2">
    <source>
        <dbReference type="Proteomes" id="UP000270924"/>
    </source>
</evidence>
<protein>
    <recommendedName>
        <fullName evidence="3">Cyclin N-terminal domain-containing protein</fullName>
    </recommendedName>
</protein>
<dbReference type="GO" id="GO:0007131">
    <property type="term" value="P:reciprocal meiotic recombination"/>
    <property type="evidence" value="ECO:0007669"/>
    <property type="project" value="TreeGrafter"/>
</dbReference>
<sequence length="384" mass="44041">MTESKEEKSNDEADQVPRILDPDFLDRTACLRQDMHNDWISVLAAENSRRISDANEWNHVFHTPRSAEYIFTACTRLRLPQEVKYSALLIFDNFMVQLVSRLHESVYNSKQSDRKKYYEWNRIEATLSRQTTLRMLSSIQIASKMHSYNEVGELWSYFETLITGSPFTIMIHLCLAVVLFVTVCGFQLEEAICLKMTQLQFYGTSLSVQTVKLCLKTLGFAYTEESVVRSELRVLSMIDWEPAYHCTPLVYIESLFKILIVETKWGQNVEASDYWQYILLVLDCVFIHWDDVYNRMMGNVLGPSAEIITREQMCRVQADWFLLACGVIVTAACCIDGMQAADEVTNELHHLSNIPLADITDMSVAIIECVISQQGSIAATSIRI</sequence>
<accession>A0A3P7DU21</accession>
<dbReference type="PANTHER" id="PTHR21615">
    <property type="entry name" value="CYCLIN N-TERMINAL DOMAIN-CONTAINING PROTEIN 1"/>
    <property type="match status" value="1"/>
</dbReference>
<evidence type="ECO:0000313" key="1">
    <source>
        <dbReference type="EMBL" id="VDM13013.1"/>
    </source>
</evidence>
<dbReference type="FunCoup" id="A0A3P7DU21">
    <property type="interactions" value="253"/>
</dbReference>
<dbReference type="PANTHER" id="PTHR21615:SF2">
    <property type="entry name" value="CYCLIN N-TERMINAL DOMAIN-CONTAINING PROTEIN 1"/>
    <property type="match status" value="1"/>
</dbReference>
<dbReference type="AlphaFoldDB" id="A0A3P7DU21"/>
<dbReference type="OMA" id="CFKETRI"/>
<gene>
    <name evidence="1" type="ORF">WBA_LOCUS6399</name>
</gene>
<dbReference type="Gene3D" id="1.10.472.10">
    <property type="entry name" value="Cyclin-like"/>
    <property type="match status" value="1"/>
</dbReference>
<dbReference type="Proteomes" id="UP000270924">
    <property type="component" value="Unassembled WGS sequence"/>
</dbReference>
<organism evidence="1 2">
    <name type="scientific">Wuchereria bancrofti</name>
    <dbReference type="NCBI Taxonomy" id="6293"/>
    <lineage>
        <taxon>Eukaryota</taxon>
        <taxon>Metazoa</taxon>
        <taxon>Ecdysozoa</taxon>
        <taxon>Nematoda</taxon>
        <taxon>Chromadorea</taxon>
        <taxon>Rhabditida</taxon>
        <taxon>Spirurina</taxon>
        <taxon>Spiruromorpha</taxon>
        <taxon>Filarioidea</taxon>
        <taxon>Onchocercidae</taxon>
        <taxon>Wuchereria</taxon>
    </lineage>
</organism>